<feature type="region of interest" description="Disordered" evidence="1">
    <location>
        <begin position="62"/>
        <end position="229"/>
    </location>
</feature>
<name>A0A9W9XXU7_9EURO</name>
<dbReference type="AlphaFoldDB" id="A0A9W9XXU7"/>
<accession>A0A9W9XXU7</accession>
<feature type="compositionally biased region" description="Polar residues" evidence="1">
    <location>
        <begin position="177"/>
        <end position="187"/>
    </location>
</feature>
<feature type="compositionally biased region" description="Polar residues" evidence="1">
    <location>
        <begin position="62"/>
        <end position="75"/>
    </location>
</feature>
<dbReference type="Proteomes" id="UP001149954">
    <property type="component" value="Unassembled WGS sequence"/>
</dbReference>
<feature type="compositionally biased region" description="Low complexity" evidence="1">
    <location>
        <begin position="85"/>
        <end position="96"/>
    </location>
</feature>
<comment type="caution">
    <text evidence="3">The sequence shown here is derived from an EMBL/GenBank/DDBJ whole genome shotgun (WGS) entry which is preliminary data.</text>
</comment>
<evidence type="ECO:0000313" key="4">
    <source>
        <dbReference type="Proteomes" id="UP001149954"/>
    </source>
</evidence>
<reference evidence="3" key="1">
    <citation type="submission" date="2022-12" db="EMBL/GenBank/DDBJ databases">
        <authorList>
            <person name="Petersen C."/>
        </authorList>
    </citation>
    <scope>NUCLEOTIDE SEQUENCE</scope>
    <source>
        <strain evidence="3">IBT 29495</strain>
    </source>
</reference>
<feature type="compositionally biased region" description="Polar residues" evidence="1">
    <location>
        <begin position="444"/>
        <end position="459"/>
    </location>
</feature>
<dbReference type="InterPro" id="IPR036397">
    <property type="entry name" value="RNaseH_sf"/>
</dbReference>
<dbReference type="EMBL" id="JAPWDS010000002">
    <property type="protein sequence ID" value="KAJ5512141.1"/>
    <property type="molecule type" value="Genomic_DNA"/>
</dbReference>
<protein>
    <recommendedName>
        <fullName evidence="2">RNase H type-1 domain-containing protein</fullName>
    </recommendedName>
</protein>
<dbReference type="GO" id="GO:0004523">
    <property type="term" value="F:RNA-DNA hybrid ribonuclease activity"/>
    <property type="evidence" value="ECO:0007669"/>
    <property type="project" value="InterPro"/>
</dbReference>
<feature type="compositionally biased region" description="Polar residues" evidence="1">
    <location>
        <begin position="103"/>
        <end position="114"/>
    </location>
</feature>
<feature type="region of interest" description="Disordered" evidence="1">
    <location>
        <begin position="420"/>
        <end position="474"/>
    </location>
</feature>
<dbReference type="Gene3D" id="3.30.420.10">
    <property type="entry name" value="Ribonuclease H-like superfamily/Ribonuclease H"/>
    <property type="match status" value="1"/>
</dbReference>
<feature type="compositionally biased region" description="Polar residues" evidence="1">
    <location>
        <begin position="122"/>
        <end position="132"/>
    </location>
</feature>
<feature type="domain" description="RNase H type-1" evidence="2">
    <location>
        <begin position="271"/>
        <end position="442"/>
    </location>
</feature>
<dbReference type="OrthoDB" id="3548481at2759"/>
<dbReference type="InterPro" id="IPR002156">
    <property type="entry name" value="RNaseH_domain"/>
</dbReference>
<feature type="compositionally biased region" description="Basic and acidic residues" evidence="1">
    <location>
        <begin position="432"/>
        <end position="441"/>
    </location>
</feature>
<dbReference type="GO" id="GO:0003676">
    <property type="term" value="F:nucleic acid binding"/>
    <property type="evidence" value="ECO:0007669"/>
    <property type="project" value="InterPro"/>
</dbReference>
<evidence type="ECO:0000256" key="1">
    <source>
        <dbReference type="SAM" id="MobiDB-lite"/>
    </source>
</evidence>
<reference evidence="3" key="2">
    <citation type="journal article" date="2023" name="IMA Fungus">
        <title>Comparative genomic study of the Penicillium genus elucidates a diverse pangenome and 15 lateral gene transfer events.</title>
        <authorList>
            <person name="Petersen C."/>
            <person name="Sorensen T."/>
            <person name="Nielsen M.R."/>
            <person name="Sondergaard T.E."/>
            <person name="Sorensen J.L."/>
            <person name="Fitzpatrick D.A."/>
            <person name="Frisvad J.C."/>
            <person name="Nielsen K.L."/>
        </authorList>
    </citation>
    <scope>NUCLEOTIDE SEQUENCE</scope>
    <source>
        <strain evidence="3">IBT 29495</strain>
    </source>
</reference>
<dbReference type="SUPFAM" id="SSF53098">
    <property type="entry name" value="Ribonuclease H-like"/>
    <property type="match status" value="1"/>
</dbReference>
<organism evidence="3 4">
    <name type="scientific">Penicillium fimorum</name>
    <dbReference type="NCBI Taxonomy" id="1882269"/>
    <lineage>
        <taxon>Eukaryota</taxon>
        <taxon>Fungi</taxon>
        <taxon>Dikarya</taxon>
        <taxon>Ascomycota</taxon>
        <taxon>Pezizomycotina</taxon>
        <taxon>Eurotiomycetes</taxon>
        <taxon>Eurotiomycetidae</taxon>
        <taxon>Eurotiales</taxon>
        <taxon>Aspergillaceae</taxon>
        <taxon>Penicillium</taxon>
    </lineage>
</organism>
<keyword evidence="4" id="KW-1185">Reference proteome</keyword>
<evidence type="ECO:0000259" key="2">
    <source>
        <dbReference type="PROSITE" id="PS50879"/>
    </source>
</evidence>
<sequence length="474" mass="51418">MDQSIASSVHVPAARLTDSLAMPRLVLEPLGEPIGTPVLEPLAGALIGLGLQFLANYPRTNCKQGSRQAIRSTNPTPEPGLGEAPPSSTQSQSQPPEFAPEEATSSNMQLQSQPPEFAPEEATSSNMQLQSQPPAPETAPPSNTQLQHLEPGVGDAPSRNAQSQPQSPQSPPGEAPFSSTQSQSAVQSLRPPVAIESNNALKRNRDAPLSVRATLPDDHRRPLKKKKTANANNKFSWELGHKFHGFVAPTTRDNALEFSNIILQLPVPKYVRKRLVYFCDGSIRFLCGAAGIVWPRSFNFPDWEGTGVYYPLSIDNTATLELFAIAATLQAAIKDMDKTRGDVAPRTDKTLFRGNLAQTKSHQHHMTKEVFIFTDDMLALKRICGRLAYQPEEDIAHQLKAISEHSLTLHGLGVHVELHLSPGHSGVPGNEAADRMARKAQESLVRQTVTSWPTEQSMKSEPATASLGSACLAT</sequence>
<gene>
    <name evidence="3" type="ORF">N7463_001693</name>
</gene>
<proteinExistence type="predicted"/>
<dbReference type="InterPro" id="IPR012337">
    <property type="entry name" value="RNaseH-like_sf"/>
</dbReference>
<dbReference type="PROSITE" id="PS50879">
    <property type="entry name" value="RNASE_H_1"/>
    <property type="match status" value="1"/>
</dbReference>
<evidence type="ECO:0000313" key="3">
    <source>
        <dbReference type="EMBL" id="KAJ5512141.1"/>
    </source>
</evidence>